<dbReference type="Pfam" id="PF00528">
    <property type="entry name" value="BPD_transp_1"/>
    <property type="match status" value="1"/>
</dbReference>
<evidence type="ECO:0000256" key="5">
    <source>
        <dbReference type="ARBA" id="ARBA00022989"/>
    </source>
</evidence>
<keyword evidence="10" id="KW-1185">Reference proteome</keyword>
<comment type="subcellular location">
    <subcellularLocation>
        <location evidence="1 7">Cell membrane</location>
        <topology evidence="1 7">Multi-pass membrane protein</topology>
    </subcellularLocation>
</comment>
<dbReference type="EMBL" id="QPMH01000001">
    <property type="protein sequence ID" value="RDD63667.1"/>
    <property type="molecule type" value="Genomic_DNA"/>
</dbReference>
<keyword evidence="3" id="KW-1003">Cell membrane</keyword>
<feature type="transmembrane region" description="Helical" evidence="7">
    <location>
        <begin position="283"/>
        <end position="309"/>
    </location>
</feature>
<dbReference type="SUPFAM" id="SSF161098">
    <property type="entry name" value="MetI-like"/>
    <property type="match status" value="1"/>
</dbReference>
<evidence type="ECO:0000256" key="4">
    <source>
        <dbReference type="ARBA" id="ARBA00022692"/>
    </source>
</evidence>
<reference evidence="9 10" key="1">
    <citation type="submission" date="2018-07" db="EMBL/GenBank/DDBJ databases">
        <title>Venubactetium sediminum gen. nov., sp. nov., isolated from a marine solar saltern.</title>
        <authorList>
            <person name="Wang S."/>
        </authorList>
    </citation>
    <scope>NUCLEOTIDE SEQUENCE [LARGE SCALE GENOMIC DNA]</scope>
    <source>
        <strain evidence="9 10">WD2A32</strain>
    </source>
</reference>
<protein>
    <submittedName>
        <fullName evidence="9">ABC transporter permease</fullName>
    </submittedName>
</protein>
<feature type="transmembrane region" description="Helical" evidence="7">
    <location>
        <begin position="101"/>
        <end position="124"/>
    </location>
</feature>
<evidence type="ECO:0000256" key="3">
    <source>
        <dbReference type="ARBA" id="ARBA00022475"/>
    </source>
</evidence>
<keyword evidence="5 7" id="KW-1133">Transmembrane helix</keyword>
<feature type="transmembrane region" description="Helical" evidence="7">
    <location>
        <begin position="12"/>
        <end position="30"/>
    </location>
</feature>
<evidence type="ECO:0000256" key="2">
    <source>
        <dbReference type="ARBA" id="ARBA00022448"/>
    </source>
</evidence>
<organism evidence="9 10">
    <name type="scientific">Ferruginivarius sediminum</name>
    <dbReference type="NCBI Taxonomy" id="2661937"/>
    <lineage>
        <taxon>Bacteria</taxon>
        <taxon>Pseudomonadati</taxon>
        <taxon>Pseudomonadota</taxon>
        <taxon>Alphaproteobacteria</taxon>
        <taxon>Rhodospirillales</taxon>
        <taxon>Rhodospirillaceae</taxon>
        <taxon>Ferruginivarius</taxon>
    </lineage>
</organism>
<accession>A0A369THS7</accession>
<evidence type="ECO:0000313" key="9">
    <source>
        <dbReference type="EMBL" id="RDD63667.1"/>
    </source>
</evidence>
<dbReference type="Proteomes" id="UP000253941">
    <property type="component" value="Unassembled WGS sequence"/>
</dbReference>
<dbReference type="InterPro" id="IPR035906">
    <property type="entry name" value="MetI-like_sf"/>
</dbReference>
<proteinExistence type="inferred from homology"/>
<feature type="transmembrane region" description="Helical" evidence="7">
    <location>
        <begin position="183"/>
        <end position="202"/>
    </location>
</feature>
<comment type="caution">
    <text evidence="9">The sequence shown here is derived from an EMBL/GenBank/DDBJ whole genome shotgun (WGS) entry which is preliminary data.</text>
</comment>
<keyword evidence="2 7" id="KW-0813">Transport</keyword>
<comment type="similarity">
    <text evidence="7">Belongs to the binding-protein-dependent transport system permease family.</text>
</comment>
<evidence type="ECO:0000313" key="10">
    <source>
        <dbReference type="Proteomes" id="UP000253941"/>
    </source>
</evidence>
<dbReference type="CDD" id="cd06261">
    <property type="entry name" value="TM_PBP2"/>
    <property type="match status" value="1"/>
</dbReference>
<dbReference type="GO" id="GO:0005886">
    <property type="term" value="C:plasma membrane"/>
    <property type="evidence" value="ECO:0007669"/>
    <property type="project" value="UniProtKB-SubCell"/>
</dbReference>
<evidence type="ECO:0000259" key="8">
    <source>
        <dbReference type="PROSITE" id="PS50928"/>
    </source>
</evidence>
<evidence type="ECO:0000256" key="1">
    <source>
        <dbReference type="ARBA" id="ARBA00004651"/>
    </source>
</evidence>
<dbReference type="Pfam" id="PF19300">
    <property type="entry name" value="BPD_transp_1_N"/>
    <property type="match status" value="1"/>
</dbReference>
<dbReference type="GO" id="GO:0055085">
    <property type="term" value="P:transmembrane transport"/>
    <property type="evidence" value="ECO:0007669"/>
    <property type="project" value="InterPro"/>
</dbReference>
<feature type="transmembrane region" description="Helical" evidence="7">
    <location>
        <begin position="237"/>
        <end position="263"/>
    </location>
</feature>
<name>A0A369THS7_9PROT</name>
<evidence type="ECO:0000256" key="6">
    <source>
        <dbReference type="ARBA" id="ARBA00023136"/>
    </source>
</evidence>
<dbReference type="InterPro" id="IPR000515">
    <property type="entry name" value="MetI-like"/>
</dbReference>
<sequence length="316" mass="34584">MLSYVIQRLFESLLVLFVMSFVIYALIGLMPGDPIDLMIQADPNLTPADQQRLKALYGLDRPLVERYWNWLQGALQGDFGYSRLYSRPVPEVIWPRLANTVLLLGLSLLLALLIALPAGVAAATRPGSLLDGAVNLTAFAGISVPPFWLAILLIILFAVTLGWFPAGGMGESDAGIVEQARHLALPVLALTLSRIGGIIRYVRASMMEALRQDYVRTARAKGLSRRRVLISHALRNAMIPVVTILALDMGMLFSGALITETIFGWLGMGKTIFDAIMGNDYNLALMGLLFATVLTLAANLLADLAYAWLDPRIAYR</sequence>
<dbReference type="PANTHER" id="PTHR43163:SF6">
    <property type="entry name" value="DIPEPTIDE TRANSPORT SYSTEM PERMEASE PROTEIN DPPB-RELATED"/>
    <property type="match status" value="1"/>
</dbReference>
<dbReference type="PROSITE" id="PS50928">
    <property type="entry name" value="ABC_TM1"/>
    <property type="match status" value="1"/>
</dbReference>
<gene>
    <name evidence="9" type="ORF">DRB17_00325</name>
</gene>
<keyword evidence="6 7" id="KW-0472">Membrane</keyword>
<dbReference type="Gene3D" id="1.10.3720.10">
    <property type="entry name" value="MetI-like"/>
    <property type="match status" value="1"/>
</dbReference>
<evidence type="ECO:0000256" key="7">
    <source>
        <dbReference type="RuleBase" id="RU363032"/>
    </source>
</evidence>
<keyword evidence="4 7" id="KW-0812">Transmembrane</keyword>
<feature type="domain" description="ABC transmembrane type-1" evidence="8">
    <location>
        <begin position="97"/>
        <end position="302"/>
    </location>
</feature>
<dbReference type="PANTHER" id="PTHR43163">
    <property type="entry name" value="DIPEPTIDE TRANSPORT SYSTEM PERMEASE PROTEIN DPPB-RELATED"/>
    <property type="match status" value="1"/>
</dbReference>
<dbReference type="AlphaFoldDB" id="A0A369THS7"/>
<dbReference type="InterPro" id="IPR045621">
    <property type="entry name" value="BPD_transp_1_N"/>
</dbReference>
<dbReference type="RefSeq" id="WP_114580180.1">
    <property type="nucleotide sequence ID" value="NZ_QPMH01000001.1"/>
</dbReference>
<feature type="transmembrane region" description="Helical" evidence="7">
    <location>
        <begin position="136"/>
        <end position="163"/>
    </location>
</feature>